<organism evidence="1 2">
    <name type="scientific">Paramuricea clavata</name>
    <name type="common">Red gorgonian</name>
    <name type="synonym">Violescent sea-whip</name>
    <dbReference type="NCBI Taxonomy" id="317549"/>
    <lineage>
        <taxon>Eukaryota</taxon>
        <taxon>Metazoa</taxon>
        <taxon>Cnidaria</taxon>
        <taxon>Anthozoa</taxon>
        <taxon>Octocorallia</taxon>
        <taxon>Malacalcyonacea</taxon>
        <taxon>Plexauridae</taxon>
        <taxon>Paramuricea</taxon>
    </lineage>
</organism>
<keyword evidence="2" id="KW-1185">Reference proteome</keyword>
<dbReference type="OrthoDB" id="5982523at2759"/>
<name>A0A7D9E7X9_PARCT</name>
<sequence length="193" mass="22781">MNEKSVVVTSWYDNKRVLMISNFVGKQPVRKCTRYDKKKREKVSIAQPAVVDLYNSYMGGVDKSDMMLSLYRTKYRSRKWYQRLALHLSQCAVKVWIIYREMGGAERYLKFLMEICITLLTGNPQGEASDNEPPAPPKKRMKVTDVPECLQFDKYDHWPMLIITPNAQRCKMEGWKKKTMFKCSKCQVYFVYE</sequence>
<dbReference type="PANTHER" id="PTHR47272:SF2">
    <property type="entry name" value="PIGGYBAC TRANSPOSABLE ELEMENT-DERIVED PROTEIN 3-LIKE"/>
    <property type="match status" value="1"/>
</dbReference>
<comment type="caution">
    <text evidence="1">The sequence shown here is derived from an EMBL/GenBank/DDBJ whole genome shotgun (WGS) entry which is preliminary data.</text>
</comment>
<dbReference type="Proteomes" id="UP001152795">
    <property type="component" value="Unassembled WGS sequence"/>
</dbReference>
<dbReference type="PANTHER" id="PTHR47272">
    <property type="entry name" value="DDE_TNP_1_7 DOMAIN-CONTAINING PROTEIN"/>
    <property type="match status" value="1"/>
</dbReference>
<evidence type="ECO:0000313" key="1">
    <source>
        <dbReference type="EMBL" id="CAB4003929.1"/>
    </source>
</evidence>
<dbReference type="Pfam" id="PF13843">
    <property type="entry name" value="DDE_Tnp_1_7"/>
    <property type="match status" value="1"/>
</dbReference>
<reference evidence="1" key="1">
    <citation type="submission" date="2020-04" db="EMBL/GenBank/DDBJ databases">
        <authorList>
            <person name="Alioto T."/>
            <person name="Alioto T."/>
            <person name="Gomez Garrido J."/>
        </authorList>
    </citation>
    <scope>NUCLEOTIDE SEQUENCE</scope>
    <source>
        <strain evidence="1">A484AB</strain>
    </source>
</reference>
<protein>
    <submittedName>
        <fullName evidence="1">Uncharacterized protein</fullName>
    </submittedName>
</protein>
<accession>A0A7D9E7X9</accession>
<dbReference type="AlphaFoldDB" id="A0A7D9E7X9"/>
<dbReference type="InterPro" id="IPR029526">
    <property type="entry name" value="PGBD"/>
</dbReference>
<proteinExistence type="predicted"/>
<gene>
    <name evidence="1" type="ORF">PACLA_8A083032</name>
</gene>
<dbReference type="EMBL" id="CACRXK020004764">
    <property type="protein sequence ID" value="CAB4003929.1"/>
    <property type="molecule type" value="Genomic_DNA"/>
</dbReference>
<evidence type="ECO:0000313" key="2">
    <source>
        <dbReference type="Proteomes" id="UP001152795"/>
    </source>
</evidence>